<reference evidence="1" key="1">
    <citation type="submission" date="2019-08" db="EMBL/GenBank/DDBJ databases">
        <authorList>
            <person name="Kucharzyk K."/>
            <person name="Murdoch R.W."/>
            <person name="Higgins S."/>
            <person name="Loffler F."/>
        </authorList>
    </citation>
    <scope>NUCLEOTIDE SEQUENCE</scope>
</reference>
<dbReference type="EMBL" id="VSSQ01102694">
    <property type="protein sequence ID" value="MPN43947.1"/>
    <property type="molecule type" value="Genomic_DNA"/>
</dbReference>
<organism evidence="1">
    <name type="scientific">bioreactor metagenome</name>
    <dbReference type="NCBI Taxonomy" id="1076179"/>
    <lineage>
        <taxon>unclassified sequences</taxon>
        <taxon>metagenomes</taxon>
        <taxon>ecological metagenomes</taxon>
    </lineage>
</organism>
<evidence type="ECO:0000313" key="1">
    <source>
        <dbReference type="EMBL" id="MPN43947.1"/>
    </source>
</evidence>
<dbReference type="AlphaFoldDB" id="A0A645HY63"/>
<proteinExistence type="predicted"/>
<protein>
    <submittedName>
        <fullName evidence="1">Uncharacterized protein</fullName>
    </submittedName>
</protein>
<sequence>MTKLDVSTPANIKGNLSLVGINLVKADVVGTYNGNYTFAY</sequence>
<name>A0A645HY63_9ZZZZ</name>
<accession>A0A645HY63</accession>
<gene>
    <name evidence="1" type="ORF">SDC9_191508</name>
</gene>
<comment type="caution">
    <text evidence="1">The sequence shown here is derived from an EMBL/GenBank/DDBJ whole genome shotgun (WGS) entry which is preliminary data.</text>
</comment>